<sequence length="214" mass="24849">MDERNQKPLVDEVIQKEWKMFDKVNSLGGRASCQDNFPVFYVMRYSQFSVWDKDVLESYYADLLKAGSQGMNIIEQKYAYMMRETSPDYYEKYLREFLPGITEEKKCLAEQIMEIVMGFYSEAEKMYPGIAARGRGGSRRESISGETSVDVYQRGELLTYSSATLKLYYAMVKRKKDTGQNMVLDIYARTAECCGYDGLEAAEKAARKRKEFYQ</sequence>
<keyword evidence="2" id="KW-1185">Reference proteome</keyword>
<organism evidence="1 2">
    <name type="scientific">Ruminococcus turbiniformis</name>
    <dbReference type="NCBI Taxonomy" id="2881258"/>
    <lineage>
        <taxon>Bacteria</taxon>
        <taxon>Bacillati</taxon>
        <taxon>Bacillota</taxon>
        <taxon>Clostridia</taxon>
        <taxon>Eubacteriales</taxon>
        <taxon>Oscillospiraceae</taxon>
        <taxon>Ruminococcus</taxon>
    </lineage>
</organism>
<evidence type="ECO:0000313" key="1">
    <source>
        <dbReference type="EMBL" id="MCC2255039.1"/>
    </source>
</evidence>
<dbReference type="Proteomes" id="UP001198151">
    <property type="component" value="Unassembled WGS sequence"/>
</dbReference>
<dbReference type="InterPro" id="IPR025191">
    <property type="entry name" value="DUF4125"/>
</dbReference>
<name>A0ABS8FZG9_9FIRM</name>
<dbReference type="Pfam" id="PF13526">
    <property type="entry name" value="DUF4125"/>
    <property type="match status" value="1"/>
</dbReference>
<dbReference type="EMBL" id="JAJEQX010000020">
    <property type="protein sequence ID" value="MCC2255039.1"/>
    <property type="molecule type" value="Genomic_DNA"/>
</dbReference>
<gene>
    <name evidence="1" type="ORF">LKD70_11505</name>
</gene>
<protein>
    <submittedName>
        <fullName evidence="1">DUF4125 family protein</fullName>
    </submittedName>
</protein>
<evidence type="ECO:0000313" key="2">
    <source>
        <dbReference type="Proteomes" id="UP001198151"/>
    </source>
</evidence>
<reference evidence="1 2" key="1">
    <citation type="submission" date="2021-10" db="EMBL/GenBank/DDBJ databases">
        <title>Anaerobic single-cell dispensing facilitates the cultivation of human gut bacteria.</title>
        <authorList>
            <person name="Afrizal A."/>
        </authorList>
    </citation>
    <scope>NUCLEOTIDE SEQUENCE [LARGE SCALE GENOMIC DNA]</scope>
    <source>
        <strain evidence="1 2">CLA-AA-H200</strain>
    </source>
</reference>
<proteinExistence type="predicted"/>
<comment type="caution">
    <text evidence="1">The sequence shown here is derived from an EMBL/GenBank/DDBJ whole genome shotgun (WGS) entry which is preliminary data.</text>
</comment>
<dbReference type="RefSeq" id="WP_227708179.1">
    <property type="nucleotide sequence ID" value="NZ_JAJEQX010000020.1"/>
</dbReference>
<accession>A0ABS8FZG9</accession>